<evidence type="ECO:0000313" key="2">
    <source>
        <dbReference type="Proteomes" id="UP000774000"/>
    </source>
</evidence>
<keyword evidence="2" id="KW-1185">Reference proteome</keyword>
<evidence type="ECO:0000313" key="1">
    <source>
        <dbReference type="EMBL" id="MBM7555543.1"/>
    </source>
</evidence>
<gene>
    <name evidence="1" type="ORF">JOC47_000368</name>
</gene>
<dbReference type="Proteomes" id="UP000774000">
    <property type="component" value="Unassembled WGS sequence"/>
</dbReference>
<organism evidence="1 2">
    <name type="scientific">Halanaerobacter jeridensis</name>
    <dbReference type="NCBI Taxonomy" id="706427"/>
    <lineage>
        <taxon>Bacteria</taxon>
        <taxon>Bacillati</taxon>
        <taxon>Bacillota</taxon>
        <taxon>Clostridia</taxon>
        <taxon>Halanaerobiales</taxon>
        <taxon>Halobacteroidaceae</taxon>
        <taxon>Halanaerobacter</taxon>
    </lineage>
</organism>
<protein>
    <submittedName>
        <fullName evidence="1">Uncharacterized protein</fullName>
    </submittedName>
</protein>
<reference evidence="1" key="1">
    <citation type="submission" date="2021-01" db="EMBL/GenBank/DDBJ databases">
        <title>Genomic Encyclopedia of Type Strains, Phase IV (KMG-IV): sequencing the most valuable type-strain genomes for metagenomic binning, comparative biology and taxonomic classification.</title>
        <authorList>
            <person name="Goeker M."/>
        </authorList>
    </citation>
    <scope>NUCLEOTIDE SEQUENCE</scope>
    <source>
        <strain evidence="1">DSM 23230</strain>
    </source>
</reference>
<name>A0A938XQN5_9FIRM</name>
<sequence length="49" mass="5730">MISFSGDEVLKGRRYSLEGIIDIETYRKDLYYVPAEGYKIWLAPQSDWG</sequence>
<dbReference type="EMBL" id="JAFBDQ010000002">
    <property type="protein sequence ID" value="MBM7555543.1"/>
    <property type="molecule type" value="Genomic_DNA"/>
</dbReference>
<proteinExistence type="predicted"/>
<comment type="caution">
    <text evidence="1">The sequence shown here is derived from an EMBL/GenBank/DDBJ whole genome shotgun (WGS) entry which is preliminary data.</text>
</comment>
<accession>A0A938XQN5</accession>
<dbReference type="RefSeq" id="WP_204700276.1">
    <property type="nucleotide sequence ID" value="NZ_JAFBDQ010000002.1"/>
</dbReference>
<dbReference type="AlphaFoldDB" id="A0A938XQN5"/>